<evidence type="ECO:0000256" key="6">
    <source>
        <dbReference type="ARBA" id="ARBA00023136"/>
    </source>
</evidence>
<dbReference type="GO" id="GO:0005737">
    <property type="term" value="C:cytoplasm"/>
    <property type="evidence" value="ECO:0007669"/>
    <property type="project" value="UniProtKB-ARBA"/>
</dbReference>
<evidence type="ECO:0000313" key="10">
    <source>
        <dbReference type="Proteomes" id="UP001162131"/>
    </source>
</evidence>
<evidence type="ECO:0000256" key="8">
    <source>
        <dbReference type="RuleBase" id="RU363111"/>
    </source>
</evidence>
<dbReference type="InterPro" id="IPR011691">
    <property type="entry name" value="Vesicle_transpt_SFT2"/>
</dbReference>
<evidence type="ECO:0000313" key="9">
    <source>
        <dbReference type="EMBL" id="CAG9331269.1"/>
    </source>
</evidence>
<dbReference type="Proteomes" id="UP001162131">
    <property type="component" value="Unassembled WGS sequence"/>
</dbReference>
<feature type="transmembrane region" description="Helical" evidence="8">
    <location>
        <begin position="143"/>
        <end position="166"/>
    </location>
</feature>
<name>A0AAU9KBH0_9CILI</name>
<sequence length="214" mass="24442">MANFDQVLQNLSFYDNKKEKSTWSGWLSGYWNKKNPTDKDKDKFFDNLAASIKTKGAAGLSVFQSAANRTYRIKNFFLFLLLSIGLFIGAFMFLPMVLLFPQKFALMFSLASLCMQIAMSYLKPNSIAYMKCLFYGKDNLKVSLAYFISLLWTIYSAIILRSYIWVCISSSIQFLALLWFLFSMVPGGTSGFITLLKYSFKLCPCMPTESLLPL</sequence>
<dbReference type="GO" id="GO:0012505">
    <property type="term" value="C:endomembrane system"/>
    <property type="evidence" value="ECO:0007669"/>
    <property type="project" value="UniProtKB-ARBA"/>
</dbReference>
<keyword evidence="4 8" id="KW-0653">Protein transport</keyword>
<keyword evidence="6 8" id="KW-0472">Membrane</keyword>
<keyword evidence="2 8" id="KW-0813">Transport</keyword>
<dbReference type="AlphaFoldDB" id="A0AAU9KBH0"/>
<proteinExistence type="inferred from homology"/>
<feature type="transmembrane region" description="Helical" evidence="8">
    <location>
        <begin position="172"/>
        <end position="196"/>
    </location>
</feature>
<evidence type="ECO:0000256" key="5">
    <source>
        <dbReference type="ARBA" id="ARBA00022989"/>
    </source>
</evidence>
<dbReference type="EMBL" id="CAJZBQ010000053">
    <property type="protein sequence ID" value="CAG9331269.1"/>
    <property type="molecule type" value="Genomic_DNA"/>
</dbReference>
<comment type="similarity">
    <text evidence="7 8">Belongs to the SFT2 family.</text>
</comment>
<dbReference type="Pfam" id="PF04178">
    <property type="entry name" value="Got1"/>
    <property type="match status" value="1"/>
</dbReference>
<comment type="subcellular location">
    <subcellularLocation>
        <location evidence="1 8">Membrane</location>
        <topology evidence="1 8">Multi-pass membrane protein</topology>
    </subcellularLocation>
</comment>
<keyword evidence="3 8" id="KW-0812">Transmembrane</keyword>
<reference evidence="9" key="1">
    <citation type="submission" date="2021-09" db="EMBL/GenBank/DDBJ databases">
        <authorList>
            <consortium name="AG Swart"/>
            <person name="Singh M."/>
            <person name="Singh A."/>
            <person name="Seah K."/>
            <person name="Emmerich C."/>
        </authorList>
    </citation>
    <scope>NUCLEOTIDE SEQUENCE</scope>
    <source>
        <strain evidence="9">ATCC30299</strain>
    </source>
</reference>
<organism evidence="9 10">
    <name type="scientific">Blepharisma stoltei</name>
    <dbReference type="NCBI Taxonomy" id="1481888"/>
    <lineage>
        <taxon>Eukaryota</taxon>
        <taxon>Sar</taxon>
        <taxon>Alveolata</taxon>
        <taxon>Ciliophora</taxon>
        <taxon>Postciliodesmatophora</taxon>
        <taxon>Heterotrichea</taxon>
        <taxon>Heterotrichida</taxon>
        <taxon>Blepharismidae</taxon>
        <taxon>Blepharisma</taxon>
    </lineage>
</organism>
<feature type="transmembrane region" description="Helical" evidence="8">
    <location>
        <begin position="76"/>
        <end position="98"/>
    </location>
</feature>
<gene>
    <name evidence="9" type="ORF">BSTOLATCC_MIC53344</name>
</gene>
<evidence type="ECO:0000256" key="3">
    <source>
        <dbReference type="ARBA" id="ARBA00022692"/>
    </source>
</evidence>
<dbReference type="InterPro" id="IPR007305">
    <property type="entry name" value="Vesicle_transpt_Got1/SFT2"/>
</dbReference>
<evidence type="ECO:0000256" key="7">
    <source>
        <dbReference type="ARBA" id="ARBA00025800"/>
    </source>
</evidence>
<keyword evidence="10" id="KW-1185">Reference proteome</keyword>
<feature type="transmembrane region" description="Helical" evidence="8">
    <location>
        <begin position="104"/>
        <end position="122"/>
    </location>
</feature>
<dbReference type="GO" id="GO:0015031">
    <property type="term" value="P:protein transport"/>
    <property type="evidence" value="ECO:0007669"/>
    <property type="project" value="UniProtKB-KW"/>
</dbReference>
<evidence type="ECO:0000256" key="1">
    <source>
        <dbReference type="ARBA" id="ARBA00004141"/>
    </source>
</evidence>
<accession>A0AAU9KBH0</accession>
<dbReference type="PANTHER" id="PTHR23137">
    <property type="entry name" value="VESICLE TRANSPORT PROTEIN-RELATED"/>
    <property type="match status" value="1"/>
</dbReference>
<comment type="caution">
    <text evidence="9">The sequence shown here is derived from an EMBL/GenBank/DDBJ whole genome shotgun (WGS) entry which is preliminary data.</text>
</comment>
<dbReference type="GO" id="GO:0016192">
    <property type="term" value="P:vesicle-mediated transport"/>
    <property type="evidence" value="ECO:0007669"/>
    <property type="project" value="InterPro"/>
</dbReference>
<dbReference type="PANTHER" id="PTHR23137:SF36">
    <property type="entry name" value="VESICLE TRANSPORT PROTEIN SFT2C"/>
    <property type="match status" value="1"/>
</dbReference>
<dbReference type="GO" id="GO:0016020">
    <property type="term" value="C:membrane"/>
    <property type="evidence" value="ECO:0007669"/>
    <property type="project" value="UniProtKB-SubCell"/>
</dbReference>
<evidence type="ECO:0000256" key="4">
    <source>
        <dbReference type="ARBA" id="ARBA00022927"/>
    </source>
</evidence>
<protein>
    <recommendedName>
        <fullName evidence="8">Vesicle transport protein</fullName>
    </recommendedName>
</protein>
<comment type="function">
    <text evidence="8">May be involved in fusion of retrograde transport vesicles derived from an endocytic compartment with the Golgi complex.</text>
</comment>
<evidence type="ECO:0000256" key="2">
    <source>
        <dbReference type="ARBA" id="ARBA00022448"/>
    </source>
</evidence>
<keyword evidence="5 8" id="KW-1133">Transmembrane helix</keyword>